<name>A0ABU4V0B5_9PSEU</name>
<evidence type="ECO:0000256" key="1">
    <source>
        <dbReference type="SAM" id="Coils"/>
    </source>
</evidence>
<dbReference type="EMBL" id="JAXAVU010000009">
    <property type="protein sequence ID" value="MDX8144694.1"/>
    <property type="molecule type" value="Genomic_DNA"/>
</dbReference>
<keyword evidence="2" id="KW-0812">Transmembrane</keyword>
<accession>A0ABU4V0B5</accession>
<organism evidence="3 4">
    <name type="scientific">Lentzea sokolovensis</name>
    <dbReference type="NCBI Taxonomy" id="3095429"/>
    <lineage>
        <taxon>Bacteria</taxon>
        <taxon>Bacillati</taxon>
        <taxon>Actinomycetota</taxon>
        <taxon>Actinomycetes</taxon>
        <taxon>Pseudonocardiales</taxon>
        <taxon>Pseudonocardiaceae</taxon>
        <taxon>Lentzea</taxon>
    </lineage>
</organism>
<comment type="caution">
    <text evidence="3">The sequence shown here is derived from an EMBL/GenBank/DDBJ whole genome shotgun (WGS) entry which is preliminary data.</text>
</comment>
<dbReference type="Proteomes" id="UP001285352">
    <property type="component" value="Unassembled WGS sequence"/>
</dbReference>
<keyword evidence="1" id="KW-0175">Coiled coil</keyword>
<evidence type="ECO:0000256" key="2">
    <source>
        <dbReference type="SAM" id="Phobius"/>
    </source>
</evidence>
<feature type="coiled-coil region" evidence="1">
    <location>
        <begin position="57"/>
        <end position="105"/>
    </location>
</feature>
<gene>
    <name evidence="3" type="ORF">SK854_21435</name>
</gene>
<feature type="transmembrane region" description="Helical" evidence="2">
    <location>
        <begin position="125"/>
        <end position="146"/>
    </location>
</feature>
<dbReference type="RefSeq" id="WP_319976862.1">
    <property type="nucleotide sequence ID" value="NZ_JAXAVU010000009.1"/>
</dbReference>
<evidence type="ECO:0000313" key="3">
    <source>
        <dbReference type="EMBL" id="MDX8144694.1"/>
    </source>
</evidence>
<keyword evidence="2" id="KW-0472">Membrane</keyword>
<protein>
    <submittedName>
        <fullName evidence="3">Uncharacterized protein</fullName>
    </submittedName>
</protein>
<keyword evidence="4" id="KW-1185">Reference proteome</keyword>
<proteinExistence type="predicted"/>
<sequence length="148" mass="16277">MLFTALRHMFQMLWLTLREVGQSVFLGIATLLNPALAEAIWRPERTQGTEAALEVRLEELSNTMARSAELVAEVEAALEVRQAAVAKLKSEAETAQRVAELSEEHRNAVATLLRGTVAKEGKKTFWLGALVNLFFFVAGVVVTLLVGK</sequence>
<evidence type="ECO:0000313" key="4">
    <source>
        <dbReference type="Proteomes" id="UP001285352"/>
    </source>
</evidence>
<reference evidence="3 4" key="1">
    <citation type="submission" date="2023-11" db="EMBL/GenBank/DDBJ databases">
        <title>Lentzea sokolovensis, sp. nov., Lentzea kristufkii, sp. nov., and Lentzea miocenensis, sp. nov., rare actinobacteria from Sokolov Coal Basin, Miocene lacustrine sediment, Czech Republic.</title>
        <authorList>
            <person name="Lara A."/>
            <person name="Kotroba L."/>
            <person name="Nouioui I."/>
            <person name="Neumann-Schaal M."/>
            <person name="Mast Y."/>
            <person name="Chronakova A."/>
        </authorList>
    </citation>
    <scope>NUCLEOTIDE SEQUENCE [LARGE SCALE GENOMIC DNA]</scope>
    <source>
        <strain evidence="3 4">BCCO 10_0061</strain>
    </source>
</reference>
<keyword evidence="2" id="KW-1133">Transmembrane helix</keyword>